<keyword evidence="2" id="KW-1185">Reference proteome</keyword>
<dbReference type="AlphaFoldDB" id="A0A803VP90"/>
<organism evidence="1 2">
    <name type="scientific">Ficedula albicollis</name>
    <name type="common">Collared flycatcher</name>
    <name type="synonym">Muscicapa albicollis</name>
    <dbReference type="NCBI Taxonomy" id="59894"/>
    <lineage>
        <taxon>Eukaryota</taxon>
        <taxon>Metazoa</taxon>
        <taxon>Chordata</taxon>
        <taxon>Craniata</taxon>
        <taxon>Vertebrata</taxon>
        <taxon>Euteleostomi</taxon>
        <taxon>Archelosauria</taxon>
        <taxon>Archosauria</taxon>
        <taxon>Dinosauria</taxon>
        <taxon>Saurischia</taxon>
        <taxon>Theropoda</taxon>
        <taxon>Coelurosauria</taxon>
        <taxon>Aves</taxon>
        <taxon>Neognathae</taxon>
        <taxon>Neoaves</taxon>
        <taxon>Telluraves</taxon>
        <taxon>Australaves</taxon>
        <taxon>Passeriformes</taxon>
        <taxon>Muscicapidae</taxon>
        <taxon>Ficedula</taxon>
    </lineage>
</organism>
<dbReference type="Proteomes" id="UP000016665">
    <property type="component" value="Unplaced"/>
</dbReference>
<proteinExistence type="predicted"/>
<accession>A0A803VP90</accession>
<reference evidence="1" key="2">
    <citation type="submission" date="2025-09" db="UniProtKB">
        <authorList>
            <consortium name="Ensembl"/>
        </authorList>
    </citation>
    <scope>IDENTIFICATION</scope>
</reference>
<sequence length="259" mass="26575">MGTSLGTSPGILGTHGTLGTAWGHGGDLGDNGKIGDTQETLRRLGTIGTSLGTLGTLGLGGGGGGVPRACPHVPCPCPQPGLLLPLLPLRQAAAGDALRAPLLARHHAPAQHLQGDTAACVPPVCHLCATCATCVTCVTCATALPLPCPPQVPCATPCPLPGSPVPPPVPTSSLRAPTPCDIFEVSLSPGSPACPPSVPLVSPMSPMCPQNCTYYWGFAAWMAYYINHPLYTPPGSKTRKIPYPTRNPFTWLFLLVSCP</sequence>
<dbReference type="Ensembl" id="ENSFALT00000022498.2">
    <property type="protein sequence ID" value="ENSFALP00000024546.1"/>
    <property type="gene ID" value="ENSFALG00000017402.2"/>
</dbReference>
<evidence type="ECO:0000313" key="1">
    <source>
        <dbReference type="Ensembl" id="ENSFALP00000024546.1"/>
    </source>
</evidence>
<name>A0A803VP90_FICAL</name>
<reference evidence="1" key="1">
    <citation type="submission" date="2025-08" db="UniProtKB">
        <authorList>
            <consortium name="Ensembl"/>
        </authorList>
    </citation>
    <scope>IDENTIFICATION</scope>
</reference>
<protein>
    <submittedName>
        <fullName evidence="1">Uncharacterized protein</fullName>
    </submittedName>
</protein>
<evidence type="ECO:0000313" key="2">
    <source>
        <dbReference type="Proteomes" id="UP000016665"/>
    </source>
</evidence>